<feature type="domain" description="SET" evidence="1">
    <location>
        <begin position="1"/>
        <end position="36"/>
    </location>
</feature>
<reference evidence="3" key="1">
    <citation type="journal article" date="2018" name="Nat. Microbiol.">
        <title>Leveraging single-cell genomics to expand the fungal tree of life.</title>
        <authorList>
            <person name="Ahrendt S.R."/>
            <person name="Quandt C.A."/>
            <person name="Ciobanu D."/>
            <person name="Clum A."/>
            <person name="Salamov A."/>
            <person name="Andreopoulos B."/>
            <person name="Cheng J.F."/>
            <person name="Woyke T."/>
            <person name="Pelin A."/>
            <person name="Henrissat B."/>
            <person name="Reynolds N.K."/>
            <person name="Benny G.L."/>
            <person name="Smith M.E."/>
            <person name="James T.Y."/>
            <person name="Grigoriev I.V."/>
        </authorList>
    </citation>
    <scope>NUCLEOTIDE SEQUENCE [LARGE SCALE GENOMIC DNA]</scope>
</reference>
<accession>A0A4P9WEZ7</accession>
<keyword evidence="3" id="KW-1185">Reference proteome</keyword>
<feature type="non-terminal residue" evidence="2">
    <location>
        <position position="62"/>
    </location>
</feature>
<evidence type="ECO:0000313" key="2">
    <source>
        <dbReference type="EMBL" id="RKO89868.1"/>
    </source>
</evidence>
<dbReference type="Pfam" id="PF00856">
    <property type="entry name" value="SET"/>
    <property type="match status" value="1"/>
</dbReference>
<dbReference type="PANTHER" id="PTHR12197:SF251">
    <property type="entry name" value="EG:BACR7C10.4 PROTEIN"/>
    <property type="match status" value="1"/>
</dbReference>
<evidence type="ECO:0000259" key="1">
    <source>
        <dbReference type="PROSITE" id="PS50280"/>
    </source>
</evidence>
<dbReference type="Proteomes" id="UP000269721">
    <property type="component" value="Unassembled WGS sequence"/>
</dbReference>
<dbReference type="PANTHER" id="PTHR12197">
    <property type="entry name" value="HISTONE-LYSINE N-METHYLTRANSFERASE SMYD"/>
    <property type="match status" value="1"/>
</dbReference>
<dbReference type="InterPro" id="IPR046341">
    <property type="entry name" value="SET_dom_sf"/>
</dbReference>
<dbReference type="CDD" id="cd20071">
    <property type="entry name" value="SET_SMYD"/>
    <property type="match status" value="1"/>
</dbReference>
<sequence length="62" mass="6954">NHSCDPNAAIIFDGDTATLRSIRAIDAGEEICQSYVEIAEELGPRQAEIRERYFFQCDCPTC</sequence>
<dbReference type="GO" id="GO:0005634">
    <property type="term" value="C:nucleus"/>
    <property type="evidence" value="ECO:0007669"/>
    <property type="project" value="TreeGrafter"/>
</dbReference>
<name>A0A4P9WEZ7_9FUNG</name>
<evidence type="ECO:0000313" key="3">
    <source>
        <dbReference type="Proteomes" id="UP000269721"/>
    </source>
</evidence>
<dbReference type="Gene3D" id="2.170.270.10">
    <property type="entry name" value="SET domain"/>
    <property type="match status" value="1"/>
</dbReference>
<dbReference type="EMBL" id="KZ995844">
    <property type="protein sequence ID" value="RKO89868.1"/>
    <property type="molecule type" value="Genomic_DNA"/>
</dbReference>
<dbReference type="InterPro" id="IPR050869">
    <property type="entry name" value="H3K4_H4K5_MeTrfase"/>
</dbReference>
<feature type="non-terminal residue" evidence="2">
    <location>
        <position position="1"/>
    </location>
</feature>
<organism evidence="2 3">
    <name type="scientific">Blyttiomyces helicus</name>
    <dbReference type="NCBI Taxonomy" id="388810"/>
    <lineage>
        <taxon>Eukaryota</taxon>
        <taxon>Fungi</taxon>
        <taxon>Fungi incertae sedis</taxon>
        <taxon>Chytridiomycota</taxon>
        <taxon>Chytridiomycota incertae sedis</taxon>
        <taxon>Chytridiomycetes</taxon>
        <taxon>Chytridiomycetes incertae sedis</taxon>
        <taxon>Blyttiomyces</taxon>
    </lineage>
</organism>
<dbReference type="InterPro" id="IPR001214">
    <property type="entry name" value="SET_dom"/>
</dbReference>
<dbReference type="OrthoDB" id="265717at2759"/>
<dbReference type="PROSITE" id="PS50280">
    <property type="entry name" value="SET"/>
    <property type="match status" value="1"/>
</dbReference>
<dbReference type="AlphaFoldDB" id="A0A4P9WEZ7"/>
<proteinExistence type="predicted"/>
<dbReference type="SUPFAM" id="SSF82199">
    <property type="entry name" value="SET domain"/>
    <property type="match status" value="1"/>
</dbReference>
<protein>
    <recommendedName>
        <fullName evidence="1">SET domain-containing protein</fullName>
    </recommendedName>
</protein>
<gene>
    <name evidence="2" type="ORF">BDK51DRAFT_1727</name>
</gene>